<sequence>MPSLASQSAPTLSLSEVSDSESQPLQSDGAEDDEFYGDQDDVQSFMQPAISPIATRLTSPRTPAAEKAAAMEHIPGGGLFDALDNMSPGLPSLLVSEDGTDLSRPNHSNNSHGLSPAEGLPAPWQAGPKEFAITEPTSPRTSSISAVFGQSRLHRSSSVGENALKRLSKALPSISIPTGLIPNIPTPSFWASLGSPFQREEHPASPPHLHRSSLAPELALDRPDSRSYALRKSTSDDSLLYHSLSRVSSFGDDERFAHVREQVNSRFKAIKDSWDGPSFKMPQFPNLLNAPPKKSATEPSMSVYRSGTIHNSQRSPRDGISPLDSALESLTGDVVVMGGYRGSILRSAQPPHRQLWVPVKVGLKIRKVNMEVGLEPKDEEDMGNHIFASGMLQNIGPVDISKKLFKKLRECDNARTGRLRVHDYGYDWRLSPHLLSRKLIEFLEKLPSNQPGVPEANRGALVIAHSLGGIITRHAVNQRPELFSGVVFAGTPQRCINILGPVRNGDAVLLNEKVLTAQVNLSLRTTFVFLPEDGFCFVDKTTKEEYPIDFYNAEEWVKHRLSPCVSEPVLAPLSRSSSTLGSLLSLSDSLPSLPLRGRSNSHQPKKTSTEAVHRGLEITKDRSPHLGAAVLSASSVPPLQGPKPASTTSPSPPSPNPSTAARARNMAYLRRVLAETKKFRAELAHKPTHQEANVYPPLAVIYGKDTPTVFAARVAGREGIPCADAYDDLVFHGGDGVVLARESMLPPGYELAKDGRICTDRGHVSILGDLHAVGRALEAVLRGRRKGIGMGKEET</sequence>
<evidence type="ECO:0000313" key="2">
    <source>
        <dbReference type="EMBL" id="KAK3357345.1"/>
    </source>
</evidence>
<reference evidence="2" key="2">
    <citation type="submission" date="2023-06" db="EMBL/GenBank/DDBJ databases">
        <authorList>
            <consortium name="Lawrence Berkeley National Laboratory"/>
            <person name="Haridas S."/>
            <person name="Hensen N."/>
            <person name="Bonometti L."/>
            <person name="Westerberg I."/>
            <person name="Brannstrom I.O."/>
            <person name="Guillou S."/>
            <person name="Cros-Aarteil S."/>
            <person name="Calhoun S."/>
            <person name="Kuo A."/>
            <person name="Mondo S."/>
            <person name="Pangilinan J."/>
            <person name="Riley R."/>
            <person name="Labutti K."/>
            <person name="Andreopoulos B."/>
            <person name="Lipzen A."/>
            <person name="Chen C."/>
            <person name="Yanf M."/>
            <person name="Daum C."/>
            <person name="Ng V."/>
            <person name="Clum A."/>
            <person name="Steindorff A."/>
            <person name="Ohm R."/>
            <person name="Martin F."/>
            <person name="Silar P."/>
            <person name="Natvig D."/>
            <person name="Lalanne C."/>
            <person name="Gautier V."/>
            <person name="Ament-Velasquez S.L."/>
            <person name="Kruys A."/>
            <person name="Hutchinson M.I."/>
            <person name="Powell A.J."/>
            <person name="Barry K."/>
            <person name="Miller A.N."/>
            <person name="Grigoriev I.V."/>
            <person name="Debuchy R."/>
            <person name="Gladieux P."/>
            <person name="Thoren M.H."/>
            <person name="Johannesson H."/>
        </authorList>
    </citation>
    <scope>NUCLEOTIDE SEQUENCE</scope>
    <source>
        <strain evidence="2">CBS 955.72</strain>
    </source>
</reference>
<evidence type="ECO:0000313" key="3">
    <source>
        <dbReference type="Proteomes" id="UP001275084"/>
    </source>
</evidence>
<feature type="compositionally biased region" description="Acidic residues" evidence="1">
    <location>
        <begin position="29"/>
        <end position="41"/>
    </location>
</feature>
<feature type="region of interest" description="Disordered" evidence="1">
    <location>
        <begin position="634"/>
        <end position="660"/>
    </location>
</feature>
<reference evidence="2" key="1">
    <citation type="journal article" date="2023" name="Mol. Phylogenet. Evol.">
        <title>Genome-scale phylogeny and comparative genomics of the fungal order Sordariales.</title>
        <authorList>
            <person name="Hensen N."/>
            <person name="Bonometti L."/>
            <person name="Westerberg I."/>
            <person name="Brannstrom I.O."/>
            <person name="Guillou S."/>
            <person name="Cros-Aarteil S."/>
            <person name="Calhoun S."/>
            <person name="Haridas S."/>
            <person name="Kuo A."/>
            <person name="Mondo S."/>
            <person name="Pangilinan J."/>
            <person name="Riley R."/>
            <person name="LaButti K."/>
            <person name="Andreopoulos B."/>
            <person name="Lipzen A."/>
            <person name="Chen C."/>
            <person name="Yan M."/>
            <person name="Daum C."/>
            <person name="Ng V."/>
            <person name="Clum A."/>
            <person name="Steindorff A."/>
            <person name="Ohm R.A."/>
            <person name="Martin F."/>
            <person name="Silar P."/>
            <person name="Natvig D.O."/>
            <person name="Lalanne C."/>
            <person name="Gautier V."/>
            <person name="Ament-Velasquez S.L."/>
            <person name="Kruys A."/>
            <person name="Hutchinson M.I."/>
            <person name="Powell A.J."/>
            <person name="Barry K."/>
            <person name="Miller A.N."/>
            <person name="Grigoriev I.V."/>
            <person name="Debuchy R."/>
            <person name="Gladieux P."/>
            <person name="Hiltunen Thoren M."/>
            <person name="Johannesson H."/>
        </authorList>
    </citation>
    <scope>NUCLEOTIDE SEQUENCE</scope>
    <source>
        <strain evidence="2">CBS 955.72</strain>
    </source>
</reference>
<feature type="region of interest" description="Disordered" evidence="1">
    <location>
        <begin position="1"/>
        <end position="67"/>
    </location>
</feature>
<feature type="compositionally biased region" description="Polar residues" evidence="1">
    <location>
        <begin position="1"/>
        <end position="26"/>
    </location>
</feature>
<keyword evidence="3" id="KW-1185">Reference proteome</keyword>
<organism evidence="2 3">
    <name type="scientific">Lasiosphaeria hispida</name>
    <dbReference type="NCBI Taxonomy" id="260671"/>
    <lineage>
        <taxon>Eukaryota</taxon>
        <taxon>Fungi</taxon>
        <taxon>Dikarya</taxon>
        <taxon>Ascomycota</taxon>
        <taxon>Pezizomycotina</taxon>
        <taxon>Sordariomycetes</taxon>
        <taxon>Sordariomycetidae</taxon>
        <taxon>Sordariales</taxon>
        <taxon>Lasiosphaeriaceae</taxon>
        <taxon>Lasiosphaeria</taxon>
    </lineage>
</organism>
<evidence type="ECO:0008006" key="4">
    <source>
        <dbReference type="Google" id="ProtNLM"/>
    </source>
</evidence>
<dbReference type="Gene3D" id="3.40.50.1820">
    <property type="entry name" value="alpha/beta hydrolase"/>
    <property type="match status" value="1"/>
</dbReference>
<protein>
    <recommendedName>
        <fullName evidence="4">Phosphatidylcholine-sterol O-acyltransferase-like protein</fullName>
    </recommendedName>
</protein>
<name>A0AAJ0HLZ2_9PEZI</name>
<feature type="region of interest" description="Disordered" evidence="1">
    <location>
        <begin position="196"/>
        <end position="226"/>
    </location>
</feature>
<proteinExistence type="predicted"/>
<dbReference type="EMBL" id="JAUIQD010000003">
    <property type="protein sequence ID" value="KAK3357345.1"/>
    <property type="molecule type" value="Genomic_DNA"/>
</dbReference>
<dbReference type="AlphaFoldDB" id="A0AAJ0HLZ2"/>
<gene>
    <name evidence="2" type="ORF">B0T25DRAFT_449624</name>
</gene>
<dbReference type="SUPFAM" id="SSF53474">
    <property type="entry name" value="alpha/beta-Hydrolases"/>
    <property type="match status" value="1"/>
</dbReference>
<comment type="caution">
    <text evidence="2">The sequence shown here is derived from an EMBL/GenBank/DDBJ whole genome shotgun (WGS) entry which is preliminary data.</text>
</comment>
<dbReference type="InterPro" id="IPR029058">
    <property type="entry name" value="AB_hydrolase_fold"/>
</dbReference>
<dbReference type="PANTHER" id="PTHR11440">
    <property type="entry name" value="LECITHIN-CHOLESTEROL ACYLTRANSFERASE-RELATED"/>
    <property type="match status" value="1"/>
</dbReference>
<accession>A0AAJ0HLZ2</accession>
<feature type="region of interest" description="Disordered" evidence="1">
    <location>
        <begin position="593"/>
        <end position="612"/>
    </location>
</feature>
<dbReference type="Proteomes" id="UP001275084">
    <property type="component" value="Unassembled WGS sequence"/>
</dbReference>
<evidence type="ECO:0000256" key="1">
    <source>
        <dbReference type="SAM" id="MobiDB-lite"/>
    </source>
</evidence>